<dbReference type="PANTHER" id="PTHR10131:SF161">
    <property type="entry name" value="F26K24.24 PROTEIN"/>
    <property type="match status" value="1"/>
</dbReference>
<evidence type="ECO:0000259" key="6">
    <source>
        <dbReference type="PROSITE" id="PS50145"/>
    </source>
</evidence>
<dbReference type="PROSITE" id="PS50145">
    <property type="entry name" value="ZF_TRAF"/>
    <property type="match status" value="1"/>
</dbReference>
<dbReference type="Proteomes" id="UP000288805">
    <property type="component" value="Unassembled WGS sequence"/>
</dbReference>
<feature type="region of interest" description="Disordered" evidence="5">
    <location>
        <begin position="343"/>
        <end position="366"/>
    </location>
</feature>
<evidence type="ECO:0000313" key="7">
    <source>
        <dbReference type="EMBL" id="RVW46972.1"/>
    </source>
</evidence>
<evidence type="ECO:0000256" key="2">
    <source>
        <dbReference type="ARBA" id="ARBA00022771"/>
    </source>
</evidence>
<evidence type="ECO:0000256" key="4">
    <source>
        <dbReference type="PROSITE-ProRule" id="PRU00207"/>
    </source>
</evidence>
<dbReference type="Gene3D" id="3.30.40.10">
    <property type="entry name" value="Zinc/RING finger domain, C3HC4 (zinc finger)"/>
    <property type="match status" value="1"/>
</dbReference>
<dbReference type="InterPro" id="IPR001293">
    <property type="entry name" value="Znf_TRAF"/>
</dbReference>
<gene>
    <name evidence="7" type="ORF">CK203_074376</name>
</gene>
<organism evidence="7 8">
    <name type="scientific">Vitis vinifera</name>
    <name type="common">Grape</name>
    <dbReference type="NCBI Taxonomy" id="29760"/>
    <lineage>
        <taxon>Eukaryota</taxon>
        <taxon>Viridiplantae</taxon>
        <taxon>Streptophyta</taxon>
        <taxon>Embryophyta</taxon>
        <taxon>Tracheophyta</taxon>
        <taxon>Spermatophyta</taxon>
        <taxon>Magnoliopsida</taxon>
        <taxon>eudicotyledons</taxon>
        <taxon>Gunneridae</taxon>
        <taxon>Pentapetalae</taxon>
        <taxon>rosids</taxon>
        <taxon>Vitales</taxon>
        <taxon>Vitaceae</taxon>
        <taxon>Viteae</taxon>
        <taxon>Vitis</taxon>
    </lineage>
</organism>
<dbReference type="Pfam" id="PF02176">
    <property type="entry name" value="zf-TRAF"/>
    <property type="match status" value="1"/>
</dbReference>
<evidence type="ECO:0000256" key="3">
    <source>
        <dbReference type="ARBA" id="ARBA00022833"/>
    </source>
</evidence>
<name>A0A438EH36_VITVI</name>
<feature type="domain" description="TRAF-type" evidence="6">
    <location>
        <begin position="216"/>
        <end position="262"/>
    </location>
</feature>
<evidence type="ECO:0000313" key="8">
    <source>
        <dbReference type="Proteomes" id="UP000288805"/>
    </source>
</evidence>
<dbReference type="InterPro" id="IPR013083">
    <property type="entry name" value="Znf_RING/FYVE/PHD"/>
</dbReference>
<proteinExistence type="predicted"/>
<keyword evidence="2 4" id="KW-0863">Zinc-finger</keyword>
<evidence type="ECO:0000256" key="5">
    <source>
        <dbReference type="SAM" id="MobiDB-lite"/>
    </source>
</evidence>
<evidence type="ECO:0000256" key="1">
    <source>
        <dbReference type="ARBA" id="ARBA00022723"/>
    </source>
</evidence>
<dbReference type="PANTHER" id="PTHR10131">
    <property type="entry name" value="TNF RECEPTOR ASSOCIATED FACTOR"/>
    <property type="match status" value="1"/>
</dbReference>
<reference evidence="7 8" key="1">
    <citation type="journal article" date="2018" name="PLoS Genet.">
        <title>Population sequencing reveals clonal diversity and ancestral inbreeding in the grapevine cultivar Chardonnay.</title>
        <authorList>
            <person name="Roach M.J."/>
            <person name="Johnson D.L."/>
            <person name="Bohlmann J."/>
            <person name="van Vuuren H.J."/>
            <person name="Jones S.J."/>
            <person name="Pretorius I.S."/>
            <person name="Schmidt S.A."/>
            <person name="Borneman A.R."/>
        </authorList>
    </citation>
    <scope>NUCLEOTIDE SEQUENCE [LARGE SCALE GENOMIC DNA]</scope>
    <source>
        <strain evidence="8">cv. Chardonnay</strain>
        <tissue evidence="7">Leaf</tissue>
    </source>
</reference>
<keyword evidence="3 4" id="KW-0862">Zinc</keyword>
<dbReference type="EMBL" id="QGNW01001296">
    <property type="protein sequence ID" value="RVW46972.1"/>
    <property type="molecule type" value="Genomic_DNA"/>
</dbReference>
<keyword evidence="1 4" id="KW-0479">Metal-binding</keyword>
<accession>A0A438EH36</accession>
<comment type="caution">
    <text evidence="7">The sequence shown here is derived from an EMBL/GenBank/DDBJ whole genome shotgun (WGS) entry which is preliminary data.</text>
</comment>
<protein>
    <recommendedName>
        <fullName evidence="6">TRAF-type domain-containing protein</fullName>
    </recommendedName>
</protein>
<feature type="zinc finger region" description="TRAF-type" evidence="4">
    <location>
        <begin position="216"/>
        <end position="262"/>
    </location>
</feature>
<sequence>MDLPAIDVGVIPEKFEDVKVEGPSFPCDFFDTEIVHKIAQALLPGLASACVDNTTGDLFRSPASVAVDIRKEMVEYLTQRSESFVAESVILEDGPDTEVSDHPFDIISDFVDDFASSKRNLFSRVSGWLLSERREDKIDDFVQEMEINSFWLLDRRAAIAQTLLKNADFKNTFHCNMNFSSAEELDEHRSNCSFRSMNCMNEGCNSSFCAAHMEKHDSVCPFKIIPCEQQCSESLMRREMDRHCITVCPMKLVNCPFYSIGCQSTVHHCMVEQHQSDNLDSHLLCVLQVTHKDVSVEDLKQRVEQLKELSSPSELAEAKNVRSLTSAVKNLESKLGPLEITVPKTVSEENTETSDSVAQIPVEAES</sequence>
<dbReference type="AlphaFoldDB" id="A0A438EH36"/>
<dbReference type="GO" id="GO:0008270">
    <property type="term" value="F:zinc ion binding"/>
    <property type="evidence" value="ECO:0007669"/>
    <property type="project" value="UniProtKB-KW"/>
</dbReference>